<dbReference type="PIRSF" id="PIRSF000485">
    <property type="entry name" value="Amd_phspho_trans"/>
    <property type="match status" value="1"/>
</dbReference>
<keyword evidence="7 10" id="KW-0479">Metal-binding</keyword>
<dbReference type="InterPro" id="IPR035584">
    <property type="entry name" value="PurF_N"/>
</dbReference>
<comment type="catalytic activity">
    <reaction evidence="7 8">
        <text>5-phospho-beta-D-ribosylamine + L-glutamate + diphosphate = 5-phospho-alpha-D-ribose 1-diphosphate + L-glutamine + H2O</text>
        <dbReference type="Rhea" id="RHEA:14905"/>
        <dbReference type="ChEBI" id="CHEBI:15377"/>
        <dbReference type="ChEBI" id="CHEBI:29985"/>
        <dbReference type="ChEBI" id="CHEBI:33019"/>
        <dbReference type="ChEBI" id="CHEBI:58017"/>
        <dbReference type="ChEBI" id="CHEBI:58359"/>
        <dbReference type="ChEBI" id="CHEBI:58681"/>
        <dbReference type="EC" id="2.4.2.14"/>
    </reaction>
</comment>
<dbReference type="HAMAP" id="MF_01931">
    <property type="entry name" value="PurF"/>
    <property type="match status" value="1"/>
</dbReference>
<dbReference type="InterPro" id="IPR029057">
    <property type="entry name" value="PRTase-like"/>
</dbReference>
<feature type="active site" description="Nucleophile" evidence="7 9">
    <location>
        <position position="2"/>
    </location>
</feature>
<keyword evidence="3 7" id="KW-0328">Glycosyltransferase</keyword>
<reference evidence="12" key="1">
    <citation type="journal article" date="2014" name="Genome Biol. Evol.">
        <title>Pangenome evidence for extensive interdomain horizontal transfer affecting lineage core and shell genes in uncultured planktonic thaumarchaeota and euryarchaeota.</title>
        <authorList>
            <person name="Deschamps P."/>
            <person name="Zivanovic Y."/>
            <person name="Moreira D."/>
            <person name="Rodriguez-Valera F."/>
            <person name="Lopez-Garcia P."/>
        </authorList>
    </citation>
    <scope>NUCLEOTIDE SEQUENCE</scope>
</reference>
<dbReference type="PANTHER" id="PTHR11907">
    <property type="entry name" value="AMIDOPHOSPHORIBOSYLTRANSFERASE"/>
    <property type="match status" value="1"/>
</dbReference>
<dbReference type="Pfam" id="PF00156">
    <property type="entry name" value="Pribosyltran"/>
    <property type="match status" value="1"/>
</dbReference>
<feature type="binding site" evidence="7 10">
    <location>
        <position position="373"/>
    </location>
    <ligand>
        <name>Mg(2+)</name>
        <dbReference type="ChEBI" id="CHEBI:18420"/>
    </ligand>
</feature>
<dbReference type="EC" id="2.4.2.14" evidence="7"/>
<accession>A0A075FIA0</accession>
<evidence type="ECO:0000256" key="2">
    <source>
        <dbReference type="ARBA" id="ARBA00010138"/>
    </source>
</evidence>
<dbReference type="InterPro" id="IPR005854">
    <property type="entry name" value="PurF"/>
</dbReference>
<comment type="cofactor">
    <cofactor evidence="7 10">
        <name>Mg(2+)</name>
        <dbReference type="ChEBI" id="CHEBI:18420"/>
    </cofactor>
    <text evidence="7 10">Binds 1 Mg(2+) ion per subunit.</text>
</comment>
<evidence type="ECO:0000256" key="6">
    <source>
        <dbReference type="ARBA" id="ARBA00022962"/>
    </source>
</evidence>
<dbReference type="UniPathway" id="UPA00074">
    <property type="reaction ID" value="UER00124"/>
</dbReference>
<evidence type="ECO:0000256" key="5">
    <source>
        <dbReference type="ARBA" id="ARBA00022755"/>
    </source>
</evidence>
<keyword evidence="6 7" id="KW-0315">Glutamine amidotransferase</keyword>
<dbReference type="GO" id="GO:0000287">
    <property type="term" value="F:magnesium ion binding"/>
    <property type="evidence" value="ECO:0007669"/>
    <property type="project" value="UniProtKB-UniRule"/>
</dbReference>
<evidence type="ECO:0000256" key="3">
    <source>
        <dbReference type="ARBA" id="ARBA00022676"/>
    </source>
</evidence>
<dbReference type="Gene3D" id="3.40.50.2020">
    <property type="match status" value="1"/>
</dbReference>
<evidence type="ECO:0000256" key="1">
    <source>
        <dbReference type="ARBA" id="ARBA00005209"/>
    </source>
</evidence>
<keyword evidence="4 7" id="KW-0808">Transferase</keyword>
<evidence type="ECO:0000259" key="11">
    <source>
        <dbReference type="PROSITE" id="PS51278"/>
    </source>
</evidence>
<evidence type="ECO:0000256" key="8">
    <source>
        <dbReference type="PIRNR" id="PIRNR000485"/>
    </source>
</evidence>
<dbReference type="GO" id="GO:0006189">
    <property type="term" value="P:'de novo' IMP biosynthetic process"/>
    <property type="evidence" value="ECO:0007669"/>
    <property type="project" value="UniProtKB-UniRule"/>
</dbReference>
<feature type="binding site" evidence="7 10">
    <location>
        <position position="311"/>
    </location>
    <ligand>
        <name>Mg(2+)</name>
        <dbReference type="ChEBI" id="CHEBI:18420"/>
    </ligand>
</feature>
<comment type="similarity">
    <text evidence="2 7 8">In the C-terminal section; belongs to the purine/pyrimidine phosphoribosyltransferase family.</text>
</comment>
<dbReference type="Pfam" id="PF13522">
    <property type="entry name" value="GATase_6"/>
    <property type="match status" value="1"/>
</dbReference>
<protein>
    <recommendedName>
        <fullName evidence="7">Amidophosphoribosyltransferase</fullName>
        <shortName evidence="7">ATase</shortName>
        <ecNumber evidence="7">2.4.2.14</ecNumber>
    </recommendedName>
    <alternativeName>
        <fullName evidence="7">Glutamine phosphoribosylpyrophosphate amidotransferase</fullName>
        <shortName evidence="7">GPATase</shortName>
    </alternativeName>
</protein>
<sequence>MCGIIGILGNPDSQVAGCIYDGMLVLQHRGQDAAGIVTSDSDNISHRRANGLVRDVFRDKHMSKLTGSMGIGHVRYPTAGSNSAAEAQPFYTNTPFGVSLAHNGNLNNTSDIINSLLEYDHRRINTSSDSEALLNLFAAEIQRSVNGRPGGMEALTEEDVFRAVERTHLRSEGSYSVVTMITGWGLVAFRDPNGIRPLFMGRNDVDGFTERLFASESVACAALGFETDRDVAPGEAVIARMDGSFSSRICHSEPIHTPCIFEHVYFARPDSTLDGISVHEARLRMGAALARRALKERPDHDIDAVIPVPDSGRIAAMEMANEMEVPFREGFVKNRYIGRTFIMPGQSIRKDSVKKKLNTIEGEFAGKTVMIVDDSIVRGNTSRRIVEMAKQAGAKSVYFASSAPPIVHPNVYGIDMPAREEYVAHGRTIDEIRKAIGADWLVYQELPDLVDACLGAGNDGLASFDCSCFNGVYVTGGITEEYLAKVEGSRSDVAKSEALAEHADAAE</sequence>
<proteinExistence type="inferred from homology"/>
<keyword evidence="7 10" id="KW-0460">Magnesium</keyword>
<comment type="pathway">
    <text evidence="1 7 8">Purine metabolism; IMP biosynthesis via de novo pathway; N(1)-(5-phospho-D-ribosyl)glycinamide from 5-phospho-alpha-D-ribose 1-diphosphate: step 1/2.</text>
</comment>
<evidence type="ECO:0000256" key="7">
    <source>
        <dbReference type="HAMAP-Rule" id="MF_01931"/>
    </source>
</evidence>
<dbReference type="GO" id="GO:0009113">
    <property type="term" value="P:purine nucleobase biosynthetic process"/>
    <property type="evidence" value="ECO:0007669"/>
    <property type="project" value="UniProtKB-UniRule"/>
</dbReference>
<dbReference type="InterPro" id="IPR017932">
    <property type="entry name" value="GATase_2_dom"/>
</dbReference>
<comment type="function">
    <text evidence="7">Catalyzes the formation of phosphoribosylamine from phosphoribosylpyrophosphate (PRPP) and glutamine.</text>
</comment>
<dbReference type="PROSITE" id="PS51278">
    <property type="entry name" value="GATASE_TYPE_2"/>
    <property type="match status" value="1"/>
</dbReference>
<keyword evidence="5 7" id="KW-0658">Purine biosynthesis</keyword>
<dbReference type="SUPFAM" id="SSF53271">
    <property type="entry name" value="PRTase-like"/>
    <property type="match status" value="1"/>
</dbReference>
<dbReference type="InterPro" id="IPR000836">
    <property type="entry name" value="PRTase_dom"/>
</dbReference>
<evidence type="ECO:0000256" key="10">
    <source>
        <dbReference type="PIRSR" id="PIRSR000485-2"/>
    </source>
</evidence>
<feature type="binding site" evidence="7 10">
    <location>
        <position position="374"/>
    </location>
    <ligand>
        <name>Mg(2+)</name>
        <dbReference type="ChEBI" id="CHEBI:18420"/>
    </ligand>
</feature>
<evidence type="ECO:0000313" key="12">
    <source>
        <dbReference type="EMBL" id="AIE91014.1"/>
    </source>
</evidence>
<comment type="caution">
    <text evidence="7">Lacks conserved residue(s) required for the propagation of feature annotation.</text>
</comment>
<dbReference type="InterPro" id="IPR029055">
    <property type="entry name" value="Ntn_hydrolases_N"/>
</dbReference>
<dbReference type="Gene3D" id="3.60.20.10">
    <property type="entry name" value="Glutamine Phosphoribosylpyrophosphate, subunit 1, domain 1"/>
    <property type="match status" value="1"/>
</dbReference>
<evidence type="ECO:0000256" key="9">
    <source>
        <dbReference type="PIRSR" id="PIRSR000485-1"/>
    </source>
</evidence>
<dbReference type="NCBIfam" id="TIGR01134">
    <property type="entry name" value="purF"/>
    <property type="match status" value="1"/>
</dbReference>
<name>A0A075FIA0_9EURY</name>
<evidence type="ECO:0000256" key="4">
    <source>
        <dbReference type="ARBA" id="ARBA00022679"/>
    </source>
</evidence>
<gene>
    <name evidence="7 12" type="primary">purF</name>
</gene>
<dbReference type="EMBL" id="KF900325">
    <property type="protein sequence ID" value="AIE91014.1"/>
    <property type="molecule type" value="Genomic_DNA"/>
</dbReference>
<dbReference type="CDD" id="cd00715">
    <property type="entry name" value="GPATase_N"/>
    <property type="match status" value="1"/>
</dbReference>
<dbReference type="GO" id="GO:0004044">
    <property type="term" value="F:amidophosphoribosyltransferase activity"/>
    <property type="evidence" value="ECO:0007669"/>
    <property type="project" value="UniProtKB-UniRule"/>
</dbReference>
<organism evidence="12">
    <name type="scientific">uncultured marine group II/III euryarchaeote AD1000_104_B06</name>
    <dbReference type="NCBI Taxonomy" id="1457712"/>
    <lineage>
        <taxon>Archaea</taxon>
        <taxon>Methanobacteriati</taxon>
        <taxon>Methanobacteriota</taxon>
        <taxon>environmental samples</taxon>
    </lineage>
</organism>
<dbReference type="SUPFAM" id="SSF56235">
    <property type="entry name" value="N-terminal nucleophile aminohydrolases (Ntn hydrolases)"/>
    <property type="match status" value="1"/>
</dbReference>
<dbReference type="CDD" id="cd06223">
    <property type="entry name" value="PRTases_typeI"/>
    <property type="match status" value="1"/>
</dbReference>
<feature type="domain" description="Glutamine amidotransferase type-2" evidence="11">
    <location>
        <begin position="2"/>
        <end position="242"/>
    </location>
</feature>
<dbReference type="AlphaFoldDB" id="A0A075FIA0"/>